<name>B9C042_9BURK</name>
<dbReference type="Proteomes" id="UP000004535">
    <property type="component" value="Unassembled WGS sequence"/>
</dbReference>
<evidence type="ECO:0000256" key="1">
    <source>
        <dbReference type="ARBA" id="ARBA00001917"/>
    </source>
</evidence>
<keyword evidence="7" id="KW-0560">Oxidoreductase</keyword>
<sequence length="403" mass="41518">MRVARFSRSDRFDLDYSFFGRAALRYSRCTGFYKALSRIVFEGFAMSARPFSTPFAERFGLRVPLVQAPMVGATTAAMVAAASNAGALGSLGAGAFDPDRIAAEVDAIRAATDRPFAINLFVLPDTAADAATVARALAAIDPLNAALGLPPGTAPARYAPDLRAQLDALVALRVPVASFTFGVLDAADVARLKAAGTYVIGTATHVAEGLAWQAAGADALSAQGAEAGGHRGTFIGPAEHALIGTLALVPQLVDATGLPVLAAGGIMDGRGIAAALALGAQAAQLGTAFLPCAESAIAADWKARLLACDDTSTQVTRAITGRHARGLRNALMTRLGERLDDVAPYPVQNALTQPLRQAAARANDGDYLSLWAGQGAALARRRGDALTTAQLVDALAAEWRAAA</sequence>
<evidence type="ECO:0000256" key="7">
    <source>
        <dbReference type="ARBA" id="ARBA00023002"/>
    </source>
</evidence>
<gene>
    <name evidence="12" type="ORF">BURMUCGD2_0155</name>
</gene>
<keyword evidence="8" id="KW-0503">Monooxygenase</keyword>
<comment type="similarity">
    <text evidence="2">Belongs to the nitronate monooxygenase family. NMO class I subfamily.</text>
</comment>
<keyword evidence="5" id="KW-0288">FMN</keyword>
<reference evidence="12 13" key="1">
    <citation type="journal article" date="2012" name="J. Bacteriol.">
        <title>Draft Genome Sequence Determination for Cystic Fibrosis and Chronic Granulomatous Disease Burkholderia multivorans Isolates.</title>
        <authorList>
            <person name="Varga J.J."/>
            <person name="Losada L."/>
            <person name="Zelazny A.M."/>
            <person name="Brinkac L."/>
            <person name="Harkins D."/>
            <person name="Radune D."/>
            <person name="Hostetler J."/>
            <person name="Sampaio E.P."/>
            <person name="Ronning C.M."/>
            <person name="Nierman W.C."/>
            <person name="Greenberg D.E."/>
            <person name="Holland S.M."/>
            <person name="Goldberg J.B."/>
        </authorList>
    </citation>
    <scope>NUCLEOTIDE SEQUENCE [LARGE SCALE GENOMIC DNA]</scope>
    <source>
        <strain evidence="12 13">CGD2</strain>
    </source>
</reference>
<evidence type="ECO:0000313" key="13">
    <source>
        <dbReference type="Proteomes" id="UP000004535"/>
    </source>
</evidence>
<dbReference type="PANTHER" id="PTHR42747">
    <property type="entry name" value="NITRONATE MONOOXYGENASE-RELATED"/>
    <property type="match status" value="1"/>
</dbReference>
<dbReference type="FunFam" id="3.20.20.70:FF:000154">
    <property type="entry name" value="Probable nitronate monooxygenase"/>
    <property type="match status" value="1"/>
</dbReference>
<comment type="cofactor">
    <cofactor evidence="1">
        <name>FMN</name>
        <dbReference type="ChEBI" id="CHEBI:58210"/>
    </cofactor>
</comment>
<keyword evidence="3" id="KW-0216">Detoxification</keyword>
<dbReference type="PANTHER" id="PTHR42747:SF3">
    <property type="entry name" value="NITRONATE MONOOXYGENASE-RELATED"/>
    <property type="match status" value="1"/>
</dbReference>
<dbReference type="EMBL" id="ACFC01000024">
    <property type="protein sequence ID" value="EEE03559.1"/>
    <property type="molecule type" value="Genomic_DNA"/>
</dbReference>
<dbReference type="SUPFAM" id="SSF51412">
    <property type="entry name" value="Inosine monophosphate dehydrogenase (IMPDH)"/>
    <property type="match status" value="1"/>
</dbReference>
<dbReference type="AlphaFoldDB" id="B9C042"/>
<evidence type="ECO:0000256" key="5">
    <source>
        <dbReference type="ARBA" id="ARBA00022643"/>
    </source>
</evidence>
<comment type="caution">
    <text evidence="12">The sequence shown here is derived from an EMBL/GenBank/DDBJ whole genome shotgun (WGS) entry which is preliminary data.</text>
</comment>
<evidence type="ECO:0000256" key="10">
    <source>
        <dbReference type="ARBA" id="ARBA00049401"/>
    </source>
</evidence>
<evidence type="ECO:0000256" key="4">
    <source>
        <dbReference type="ARBA" id="ARBA00022630"/>
    </source>
</evidence>
<dbReference type="GO" id="GO:0051213">
    <property type="term" value="F:dioxygenase activity"/>
    <property type="evidence" value="ECO:0007669"/>
    <property type="project" value="UniProtKB-KW"/>
</dbReference>
<dbReference type="GO" id="GO:0018580">
    <property type="term" value="F:nitronate monooxygenase activity"/>
    <property type="evidence" value="ECO:0007669"/>
    <property type="project" value="InterPro"/>
</dbReference>
<evidence type="ECO:0000256" key="6">
    <source>
        <dbReference type="ARBA" id="ARBA00022741"/>
    </source>
</evidence>
<proteinExistence type="inferred from homology"/>
<evidence type="ECO:0000256" key="8">
    <source>
        <dbReference type="ARBA" id="ARBA00023033"/>
    </source>
</evidence>
<dbReference type="GO" id="GO:0000166">
    <property type="term" value="F:nucleotide binding"/>
    <property type="evidence" value="ECO:0007669"/>
    <property type="project" value="UniProtKB-KW"/>
</dbReference>
<dbReference type="InterPro" id="IPR013785">
    <property type="entry name" value="Aldolase_TIM"/>
</dbReference>
<evidence type="ECO:0000256" key="2">
    <source>
        <dbReference type="ARBA" id="ARBA00009881"/>
    </source>
</evidence>
<keyword evidence="6" id="KW-0547">Nucleotide-binding</keyword>
<dbReference type="CDD" id="cd04730">
    <property type="entry name" value="NPD_like"/>
    <property type="match status" value="1"/>
</dbReference>
<dbReference type="Pfam" id="PF03060">
    <property type="entry name" value="NMO"/>
    <property type="match status" value="1"/>
</dbReference>
<evidence type="ECO:0000256" key="3">
    <source>
        <dbReference type="ARBA" id="ARBA00022575"/>
    </source>
</evidence>
<keyword evidence="12" id="KW-0223">Dioxygenase</keyword>
<comment type="catalytic activity">
    <reaction evidence="10">
        <text>3 propionate 3-nitronate + 3 O2 + H2O = 3 3-oxopropanoate + 2 nitrate + nitrite + H2O2 + 3 H(+)</text>
        <dbReference type="Rhea" id="RHEA:57332"/>
        <dbReference type="ChEBI" id="CHEBI:15377"/>
        <dbReference type="ChEBI" id="CHEBI:15378"/>
        <dbReference type="ChEBI" id="CHEBI:15379"/>
        <dbReference type="ChEBI" id="CHEBI:16240"/>
        <dbReference type="ChEBI" id="CHEBI:16301"/>
        <dbReference type="ChEBI" id="CHEBI:17632"/>
        <dbReference type="ChEBI" id="CHEBI:33190"/>
        <dbReference type="ChEBI" id="CHEBI:136067"/>
    </reaction>
</comment>
<keyword evidence="4" id="KW-0285">Flavoprotein</keyword>
<evidence type="ECO:0000256" key="9">
    <source>
        <dbReference type="ARBA" id="ARBA00031155"/>
    </source>
</evidence>
<evidence type="ECO:0000313" key="12">
    <source>
        <dbReference type="EMBL" id="EEE03559.1"/>
    </source>
</evidence>
<protein>
    <recommendedName>
        <fullName evidence="11">Nitronate monooxygenase</fullName>
    </recommendedName>
    <alternativeName>
        <fullName evidence="9">Propionate 3-nitronate monooxygenase</fullName>
    </alternativeName>
</protein>
<evidence type="ECO:0000256" key="11">
    <source>
        <dbReference type="ARBA" id="ARBA00067136"/>
    </source>
</evidence>
<dbReference type="Gene3D" id="3.20.20.70">
    <property type="entry name" value="Aldolase class I"/>
    <property type="match status" value="1"/>
</dbReference>
<dbReference type="GO" id="GO:0009636">
    <property type="term" value="P:response to toxic substance"/>
    <property type="evidence" value="ECO:0007669"/>
    <property type="project" value="UniProtKB-KW"/>
</dbReference>
<organism evidence="12 13">
    <name type="scientific">Burkholderia multivorans CGD2</name>
    <dbReference type="NCBI Taxonomy" id="513052"/>
    <lineage>
        <taxon>Bacteria</taxon>
        <taxon>Pseudomonadati</taxon>
        <taxon>Pseudomonadota</taxon>
        <taxon>Betaproteobacteria</taxon>
        <taxon>Burkholderiales</taxon>
        <taxon>Burkholderiaceae</taxon>
        <taxon>Burkholderia</taxon>
        <taxon>Burkholderia cepacia complex</taxon>
    </lineage>
</organism>
<dbReference type="InterPro" id="IPR004136">
    <property type="entry name" value="NMO"/>
</dbReference>
<accession>B9C042</accession>